<dbReference type="Proteomes" id="UP000282211">
    <property type="component" value="Unassembled WGS sequence"/>
</dbReference>
<accession>A0A420WLT4</accession>
<sequence>MANPAVEPKAKKSRKILILDSAEALFAQYGYDGVTLRQITKRAGVDLALANYHFGPKRDLFNAVLERRADIVNSARFKALDECLQASKGAPSVEGIIDAYLRPLGEIQSSADDGLRHYLALIAYVNNSHEYGKEFMTQFFNPLVQRFIDALRQALPEADEQAIYWGYHYLSGALTLTFADTGRLDILSEGKASSSDFKTGYAHMIPFIAAGMRAICARGEPSN</sequence>
<dbReference type="Pfam" id="PF00440">
    <property type="entry name" value="TetR_N"/>
    <property type="match status" value="1"/>
</dbReference>
<dbReference type="InterPro" id="IPR036271">
    <property type="entry name" value="Tet_transcr_reg_TetR-rel_C_sf"/>
</dbReference>
<dbReference type="RefSeq" id="WP_121099614.1">
    <property type="nucleotide sequence ID" value="NZ_RBII01000001.1"/>
</dbReference>
<comment type="caution">
    <text evidence="6">The sequence shown here is derived from an EMBL/GenBank/DDBJ whole genome shotgun (WGS) entry which is preliminary data.</text>
</comment>
<reference evidence="6 7" key="1">
    <citation type="submission" date="2018-10" db="EMBL/GenBank/DDBJ databases">
        <title>Genomic Encyclopedia of Type Strains, Phase IV (KMG-IV): sequencing the most valuable type-strain genomes for metagenomic binning, comparative biology and taxonomic classification.</title>
        <authorList>
            <person name="Goeker M."/>
        </authorList>
    </citation>
    <scope>NUCLEOTIDE SEQUENCE [LARGE SCALE GENOMIC DNA]</scope>
    <source>
        <strain evidence="6 7">DSM 22008</strain>
    </source>
</reference>
<name>A0A420WLT4_9PROT</name>
<dbReference type="PROSITE" id="PS50977">
    <property type="entry name" value="HTH_TETR_2"/>
    <property type="match status" value="1"/>
</dbReference>
<dbReference type="GO" id="GO:0000976">
    <property type="term" value="F:transcription cis-regulatory region binding"/>
    <property type="evidence" value="ECO:0007669"/>
    <property type="project" value="TreeGrafter"/>
</dbReference>
<feature type="domain" description="HTH tetR-type" evidence="5">
    <location>
        <begin position="12"/>
        <end position="72"/>
    </location>
</feature>
<evidence type="ECO:0000256" key="4">
    <source>
        <dbReference type="PROSITE-ProRule" id="PRU00335"/>
    </source>
</evidence>
<keyword evidence="7" id="KW-1185">Reference proteome</keyword>
<organism evidence="6 7">
    <name type="scientific">Litorimonas taeanensis</name>
    <dbReference type="NCBI Taxonomy" id="568099"/>
    <lineage>
        <taxon>Bacteria</taxon>
        <taxon>Pseudomonadati</taxon>
        <taxon>Pseudomonadota</taxon>
        <taxon>Alphaproteobacteria</taxon>
        <taxon>Maricaulales</taxon>
        <taxon>Robiginitomaculaceae</taxon>
    </lineage>
</organism>
<dbReference type="PANTHER" id="PTHR30055:SF234">
    <property type="entry name" value="HTH-TYPE TRANSCRIPTIONAL REGULATOR BETI"/>
    <property type="match status" value="1"/>
</dbReference>
<dbReference type="SUPFAM" id="SSF46689">
    <property type="entry name" value="Homeodomain-like"/>
    <property type="match status" value="1"/>
</dbReference>
<dbReference type="PANTHER" id="PTHR30055">
    <property type="entry name" value="HTH-TYPE TRANSCRIPTIONAL REGULATOR RUTR"/>
    <property type="match status" value="1"/>
</dbReference>
<dbReference type="InterPro" id="IPR041586">
    <property type="entry name" value="PsrA_TetR_C"/>
</dbReference>
<dbReference type="SUPFAM" id="SSF48498">
    <property type="entry name" value="Tetracyclin repressor-like, C-terminal domain"/>
    <property type="match status" value="1"/>
</dbReference>
<dbReference type="OrthoDB" id="2356263at2"/>
<dbReference type="InterPro" id="IPR001647">
    <property type="entry name" value="HTH_TetR"/>
</dbReference>
<keyword evidence="1" id="KW-0805">Transcription regulation</keyword>
<gene>
    <name evidence="6" type="ORF">DES40_1214</name>
</gene>
<dbReference type="EMBL" id="RBII01000001">
    <property type="protein sequence ID" value="RKQ71882.1"/>
    <property type="molecule type" value="Genomic_DNA"/>
</dbReference>
<keyword evidence="3" id="KW-0804">Transcription</keyword>
<feature type="DNA-binding region" description="H-T-H motif" evidence="4">
    <location>
        <begin position="35"/>
        <end position="54"/>
    </location>
</feature>
<evidence type="ECO:0000313" key="7">
    <source>
        <dbReference type="Proteomes" id="UP000282211"/>
    </source>
</evidence>
<dbReference type="InterPro" id="IPR009057">
    <property type="entry name" value="Homeodomain-like_sf"/>
</dbReference>
<evidence type="ECO:0000256" key="3">
    <source>
        <dbReference type="ARBA" id="ARBA00023163"/>
    </source>
</evidence>
<dbReference type="AlphaFoldDB" id="A0A420WLT4"/>
<dbReference type="Pfam" id="PF17939">
    <property type="entry name" value="TetR_C_30"/>
    <property type="match status" value="1"/>
</dbReference>
<protein>
    <submittedName>
        <fullName evidence="6">TetR family transcriptional regulator</fullName>
    </submittedName>
</protein>
<dbReference type="Gene3D" id="1.10.357.10">
    <property type="entry name" value="Tetracycline Repressor, domain 2"/>
    <property type="match status" value="1"/>
</dbReference>
<dbReference type="InParanoid" id="A0A420WLT4"/>
<evidence type="ECO:0000256" key="1">
    <source>
        <dbReference type="ARBA" id="ARBA00023015"/>
    </source>
</evidence>
<dbReference type="InterPro" id="IPR050109">
    <property type="entry name" value="HTH-type_TetR-like_transc_reg"/>
</dbReference>
<proteinExistence type="predicted"/>
<evidence type="ECO:0000259" key="5">
    <source>
        <dbReference type="PROSITE" id="PS50977"/>
    </source>
</evidence>
<dbReference type="GO" id="GO:0003700">
    <property type="term" value="F:DNA-binding transcription factor activity"/>
    <property type="evidence" value="ECO:0007669"/>
    <property type="project" value="TreeGrafter"/>
</dbReference>
<evidence type="ECO:0000313" key="6">
    <source>
        <dbReference type="EMBL" id="RKQ71882.1"/>
    </source>
</evidence>
<keyword evidence="2 4" id="KW-0238">DNA-binding</keyword>
<dbReference type="PRINTS" id="PR00455">
    <property type="entry name" value="HTHTETR"/>
</dbReference>
<evidence type="ECO:0000256" key="2">
    <source>
        <dbReference type="ARBA" id="ARBA00023125"/>
    </source>
</evidence>